<dbReference type="Proteomes" id="UP000507470">
    <property type="component" value="Unassembled WGS sequence"/>
</dbReference>
<evidence type="ECO:0000313" key="1">
    <source>
        <dbReference type="EMBL" id="CAC5416893.1"/>
    </source>
</evidence>
<name>A0A6J8EA78_MYTCO</name>
<organism evidence="1 2">
    <name type="scientific">Mytilus coruscus</name>
    <name type="common">Sea mussel</name>
    <dbReference type="NCBI Taxonomy" id="42192"/>
    <lineage>
        <taxon>Eukaryota</taxon>
        <taxon>Metazoa</taxon>
        <taxon>Spiralia</taxon>
        <taxon>Lophotrochozoa</taxon>
        <taxon>Mollusca</taxon>
        <taxon>Bivalvia</taxon>
        <taxon>Autobranchia</taxon>
        <taxon>Pteriomorphia</taxon>
        <taxon>Mytilida</taxon>
        <taxon>Mytiloidea</taxon>
        <taxon>Mytilidae</taxon>
        <taxon>Mytilinae</taxon>
        <taxon>Mytilus</taxon>
    </lineage>
</organism>
<gene>
    <name evidence="1" type="ORF">MCOR_49466</name>
</gene>
<keyword evidence="2" id="KW-1185">Reference proteome</keyword>
<proteinExistence type="predicted"/>
<protein>
    <submittedName>
        <fullName evidence="1">Uncharacterized protein</fullName>
    </submittedName>
</protein>
<dbReference type="EMBL" id="CACVKT020008722">
    <property type="protein sequence ID" value="CAC5416893.1"/>
    <property type="molecule type" value="Genomic_DNA"/>
</dbReference>
<sequence length="326" mass="38517">MLILKIGNKITVDSFTFPCIDTRESINKLEDHLNQPSKAMCKQRNFIRCLDHFGLTEYYPDRIRMTDISTKQFDERNPKVEDIPWLYLKHILMCNSNCRSVLKDHFDVLNPINSFSDDGQRRSYIEIAEKLWSLISSIRVNATNSLLNMLRDNQSLDITIDESSDIYSSAKVKSKTLIGETEKESKCLILPLQHEPWHELTRVEKQLYKSSEYCSYAEKGLLQQEMTQFRFIQLQKLQNVNIFMQTFLNYIIKSTNSERDSTIFYTYLILCLNEKTEKEQFKVESEYFSALSSLKSEKRRKILKTYIPFKQKSSSMEKTSRMRYLV</sequence>
<dbReference type="AlphaFoldDB" id="A0A6J8EA78"/>
<evidence type="ECO:0000313" key="2">
    <source>
        <dbReference type="Proteomes" id="UP000507470"/>
    </source>
</evidence>
<reference evidence="1 2" key="1">
    <citation type="submission" date="2020-06" db="EMBL/GenBank/DDBJ databases">
        <authorList>
            <person name="Li R."/>
            <person name="Bekaert M."/>
        </authorList>
    </citation>
    <scope>NUCLEOTIDE SEQUENCE [LARGE SCALE GENOMIC DNA]</scope>
    <source>
        <strain evidence="2">wild</strain>
    </source>
</reference>
<accession>A0A6J8EA78</accession>